<dbReference type="AlphaFoldDB" id="A0A183EL94"/>
<evidence type="ECO:0000313" key="1">
    <source>
        <dbReference type="EMBL" id="VDN38828.1"/>
    </source>
</evidence>
<name>A0A183EL94_9BILA</name>
<dbReference type="EMBL" id="UYRT01093339">
    <property type="protein sequence ID" value="VDN38828.1"/>
    <property type="molecule type" value="Genomic_DNA"/>
</dbReference>
<proteinExistence type="predicted"/>
<keyword evidence="2" id="KW-1185">Reference proteome</keyword>
<accession>A0A183EL94</accession>
<gene>
    <name evidence="1" type="ORF">GPUH_LOCUS21734</name>
</gene>
<dbReference type="OrthoDB" id="18740at2759"/>
<organism evidence="3">
    <name type="scientific">Gongylonema pulchrum</name>
    <dbReference type="NCBI Taxonomy" id="637853"/>
    <lineage>
        <taxon>Eukaryota</taxon>
        <taxon>Metazoa</taxon>
        <taxon>Ecdysozoa</taxon>
        <taxon>Nematoda</taxon>
        <taxon>Chromadorea</taxon>
        <taxon>Rhabditida</taxon>
        <taxon>Spirurina</taxon>
        <taxon>Spiruromorpha</taxon>
        <taxon>Spiruroidea</taxon>
        <taxon>Gongylonematidae</taxon>
        <taxon>Gongylonema</taxon>
    </lineage>
</organism>
<evidence type="ECO:0000313" key="3">
    <source>
        <dbReference type="WBParaSite" id="GPUH_0002176201-mRNA-1"/>
    </source>
</evidence>
<reference evidence="3" key="1">
    <citation type="submission" date="2016-06" db="UniProtKB">
        <authorList>
            <consortium name="WormBaseParasite"/>
        </authorList>
    </citation>
    <scope>IDENTIFICATION</scope>
</reference>
<protein>
    <submittedName>
        <fullName evidence="3">Tubulin-specific chaperone A</fullName>
    </submittedName>
</protein>
<dbReference type="Proteomes" id="UP000271098">
    <property type="component" value="Unassembled WGS sequence"/>
</dbReference>
<sequence>MLVHVQKYEEEAEELLSNDPKRRRLVQAIEETQKIVRAKMDLFNRLQQFHDTLDAIRKENNQWTVITSQQAEGVHRRLEELLALIQGEYAPEANALSAQIEAIRASFFQLECDRIKEK</sequence>
<evidence type="ECO:0000313" key="2">
    <source>
        <dbReference type="Proteomes" id="UP000271098"/>
    </source>
</evidence>
<dbReference type="WBParaSite" id="GPUH_0002176201-mRNA-1">
    <property type="protein sequence ID" value="GPUH_0002176201-mRNA-1"/>
    <property type="gene ID" value="GPUH_0002176201"/>
</dbReference>
<reference evidence="1 2" key="2">
    <citation type="submission" date="2018-11" db="EMBL/GenBank/DDBJ databases">
        <authorList>
            <consortium name="Pathogen Informatics"/>
        </authorList>
    </citation>
    <scope>NUCLEOTIDE SEQUENCE [LARGE SCALE GENOMIC DNA]</scope>
</reference>